<feature type="domain" description="PH" evidence="1">
    <location>
        <begin position="1"/>
        <end position="95"/>
    </location>
</feature>
<dbReference type="EnsemblMetazoa" id="GBRI034845-RA">
    <property type="protein sequence ID" value="GBRI034845-PA"/>
    <property type="gene ID" value="GBRI034845"/>
</dbReference>
<accession>A0A1A9WWB5</accession>
<sequence length="134" mass="15564">MCLPRHAMKISRVFGKRRRERGRIPVKGVRLVETATVNGEGGDPFAPDGYPFQVGYCESNDDQSQRAVPQYTLYLVANTEKERSDWIYAIRQECNEQLRTKRTMFIKQKIESIVENDFGIETCFDMVGRSFEFI</sequence>
<dbReference type="AlphaFoldDB" id="A0A1A9WWB5"/>
<dbReference type="VEuPathDB" id="VectorBase:GBRI034845"/>
<dbReference type="InterPro" id="IPR011993">
    <property type="entry name" value="PH-like_dom_sf"/>
</dbReference>
<dbReference type="Gene3D" id="2.30.29.30">
    <property type="entry name" value="Pleckstrin-homology domain (PH domain)/Phosphotyrosine-binding domain (PTB)"/>
    <property type="match status" value="1"/>
</dbReference>
<proteinExistence type="predicted"/>
<reference evidence="3" key="1">
    <citation type="submission" date="2014-03" db="EMBL/GenBank/DDBJ databases">
        <authorList>
            <person name="Aksoy S."/>
            <person name="Warren W."/>
            <person name="Wilson R.K."/>
        </authorList>
    </citation>
    <scope>NUCLEOTIDE SEQUENCE [LARGE SCALE GENOMIC DNA]</scope>
    <source>
        <strain evidence="3">IAEA</strain>
    </source>
</reference>
<evidence type="ECO:0000313" key="3">
    <source>
        <dbReference type="Proteomes" id="UP000091820"/>
    </source>
</evidence>
<dbReference type="PROSITE" id="PS50003">
    <property type="entry name" value="PH_DOMAIN"/>
    <property type="match status" value="1"/>
</dbReference>
<dbReference type="STRING" id="37001.A0A1A9WWB5"/>
<dbReference type="Pfam" id="PF00169">
    <property type="entry name" value="PH"/>
    <property type="match status" value="1"/>
</dbReference>
<dbReference type="Proteomes" id="UP000091820">
    <property type="component" value="Unassembled WGS sequence"/>
</dbReference>
<organism evidence="2 3">
    <name type="scientific">Glossina brevipalpis</name>
    <dbReference type="NCBI Taxonomy" id="37001"/>
    <lineage>
        <taxon>Eukaryota</taxon>
        <taxon>Metazoa</taxon>
        <taxon>Ecdysozoa</taxon>
        <taxon>Arthropoda</taxon>
        <taxon>Hexapoda</taxon>
        <taxon>Insecta</taxon>
        <taxon>Pterygota</taxon>
        <taxon>Neoptera</taxon>
        <taxon>Endopterygota</taxon>
        <taxon>Diptera</taxon>
        <taxon>Brachycera</taxon>
        <taxon>Muscomorpha</taxon>
        <taxon>Hippoboscoidea</taxon>
        <taxon>Glossinidae</taxon>
        <taxon>Glossina</taxon>
    </lineage>
</organism>
<protein>
    <submittedName>
        <fullName evidence="2">PH domain-containing protein</fullName>
    </submittedName>
</protein>
<evidence type="ECO:0000313" key="2">
    <source>
        <dbReference type="EnsemblMetazoa" id="GBRI034845-PA"/>
    </source>
</evidence>
<name>A0A1A9WWB5_9MUSC</name>
<dbReference type="InterPro" id="IPR001849">
    <property type="entry name" value="PH_domain"/>
</dbReference>
<dbReference type="SUPFAM" id="SSF50729">
    <property type="entry name" value="PH domain-like"/>
    <property type="match status" value="1"/>
</dbReference>
<keyword evidence="3" id="KW-1185">Reference proteome</keyword>
<evidence type="ECO:0000259" key="1">
    <source>
        <dbReference type="PROSITE" id="PS50003"/>
    </source>
</evidence>
<reference evidence="2" key="2">
    <citation type="submission" date="2020-05" db="UniProtKB">
        <authorList>
            <consortium name="EnsemblMetazoa"/>
        </authorList>
    </citation>
    <scope>IDENTIFICATION</scope>
    <source>
        <strain evidence="2">IAEA</strain>
    </source>
</reference>